<accession>A0A447TA64</accession>
<name>A0A447TA64_CHRVL</name>
<dbReference type="AlphaFoldDB" id="A0A447TA64"/>
<dbReference type="Proteomes" id="UP000275777">
    <property type="component" value="Chromosome"/>
</dbReference>
<protein>
    <submittedName>
        <fullName evidence="1">Uncharacterized protein</fullName>
    </submittedName>
</protein>
<organism evidence="1 2">
    <name type="scientific">Chromobacterium violaceum</name>
    <dbReference type="NCBI Taxonomy" id="536"/>
    <lineage>
        <taxon>Bacteria</taxon>
        <taxon>Pseudomonadati</taxon>
        <taxon>Pseudomonadota</taxon>
        <taxon>Betaproteobacteria</taxon>
        <taxon>Neisseriales</taxon>
        <taxon>Chromobacteriaceae</taxon>
        <taxon>Chromobacterium</taxon>
    </lineage>
</organism>
<gene>
    <name evidence="1" type="ORF">NCTC9695_02169</name>
</gene>
<dbReference type="EMBL" id="LR134182">
    <property type="protein sequence ID" value="VEB41730.1"/>
    <property type="molecule type" value="Genomic_DNA"/>
</dbReference>
<evidence type="ECO:0000313" key="2">
    <source>
        <dbReference type="Proteomes" id="UP000275777"/>
    </source>
</evidence>
<sequence>MLQLLQTQNRRAFGEHETGPAAIKRAAGPLRFLLLLAQSIEHVDVPDIGFIAQRLGTASQHHAGAPLPNRLIRVAYRDGARGASRDYRILVAAQIPHQRASSGGDAGHGNQAAQRTAESGIAISVADIVSFIEPPPPRADDDATFMRRIMFRNSLRATESHIDRFPGRHNRIFGECRQGAGNGLGDASIARFILIQK</sequence>
<evidence type="ECO:0000313" key="1">
    <source>
        <dbReference type="EMBL" id="VEB41730.1"/>
    </source>
</evidence>
<reference evidence="1 2" key="1">
    <citation type="submission" date="2018-12" db="EMBL/GenBank/DDBJ databases">
        <authorList>
            <consortium name="Pathogen Informatics"/>
        </authorList>
    </citation>
    <scope>NUCLEOTIDE SEQUENCE [LARGE SCALE GENOMIC DNA]</scope>
    <source>
        <strain evidence="1 2">NCTC9695</strain>
    </source>
</reference>
<proteinExistence type="predicted"/>